<dbReference type="InterPro" id="IPR028994">
    <property type="entry name" value="Integrin_alpha_N"/>
</dbReference>
<keyword evidence="1" id="KW-0732">Signal</keyword>
<reference evidence="3" key="1">
    <citation type="submission" date="2017-09" db="EMBL/GenBank/DDBJ databases">
        <title>Complete Genome Sequence of ansamitocin-producing Bacterium Actinosynnema pretiosum X47.</title>
        <authorList>
            <person name="Cao G."/>
            <person name="Zong G."/>
            <person name="Zhong C."/>
            <person name="Fu J."/>
        </authorList>
    </citation>
    <scope>NUCLEOTIDE SEQUENCE [LARGE SCALE GENOMIC DNA]</scope>
    <source>
        <strain evidence="3">X47</strain>
    </source>
</reference>
<proteinExistence type="predicted"/>
<dbReference type="KEGG" id="apre:CNX65_15775"/>
<organism evidence="3 4">
    <name type="scientific">Actinosynnema pretiosum</name>
    <dbReference type="NCBI Taxonomy" id="42197"/>
    <lineage>
        <taxon>Bacteria</taxon>
        <taxon>Bacillati</taxon>
        <taxon>Actinomycetota</taxon>
        <taxon>Actinomycetes</taxon>
        <taxon>Pseudonocardiales</taxon>
        <taxon>Pseudonocardiaceae</taxon>
        <taxon>Actinosynnema</taxon>
    </lineage>
</organism>
<dbReference type="EMBL" id="CP023445">
    <property type="protein sequence ID" value="ATE54571.1"/>
    <property type="molecule type" value="Genomic_DNA"/>
</dbReference>
<gene>
    <name evidence="3" type="ORF">CNX65_15775</name>
</gene>
<name>A0A290Z689_9PSEU</name>
<dbReference type="Gene3D" id="2.40.128.340">
    <property type="match status" value="4"/>
</dbReference>
<sequence>MSMSEGASTTGTSTTGGEPVHFRRKIATAFSALLLTASTALGGAVAHADPSAREQVGAPSSAAALPDLGPQITRAEVLARAQRWVDQRVPYSQDQAKAVDDGDGHKYRPDCSGYVSMAWHLPKKSDGWDLNTGDLAAWGGKTFLSSYDELKPGDALLSSGHVVLFDKWADAGRTEMWIYQERTWGDVAQHVKRSRSGYASDGFRALRYLNIVDSTPVANGETQVRGDFTGDGKDDLVMLYDYGNARTAAFVARSTGTKFDWPAYWWDSGNGTWEAGRTKLSVGDVDDDGKDDLVLLYDYPGARTAAFVARSTGTSFEWPVSWWDSGAGVWEAGRSRPVVGDVTGDGKADLVVLYDYGNARTAAFVARSTGAKFDWPAYWWDSGNGVWEAGRTKLSVGDTTGDGKADLVMLYDYGNARTAAFVARSTGTKFDWPAYWWDSGNGTWEAGRSKLSVGDTTGDGKADVVILYDYPGARTAAFVARSTGTSFDWPAYWWDSGAGVWEAGRTKLVLGDHTGDGLVDATLLYGYPGDRTTAFVARSTGTALVWPLSWWDSGAGVWEWGRSRIA</sequence>
<dbReference type="SUPFAM" id="SSF69318">
    <property type="entry name" value="Integrin alpha N-terminal domain"/>
    <property type="match status" value="1"/>
</dbReference>
<dbReference type="Pfam" id="PF13517">
    <property type="entry name" value="FG-GAP_3"/>
    <property type="match status" value="1"/>
</dbReference>
<evidence type="ECO:0000313" key="4">
    <source>
        <dbReference type="Proteomes" id="UP000218505"/>
    </source>
</evidence>
<dbReference type="Gene3D" id="3.90.1720.10">
    <property type="entry name" value="endopeptidase domain like (from Nostoc punctiforme)"/>
    <property type="match status" value="1"/>
</dbReference>
<evidence type="ECO:0000256" key="2">
    <source>
        <dbReference type="SAM" id="MobiDB-lite"/>
    </source>
</evidence>
<evidence type="ECO:0008006" key="5">
    <source>
        <dbReference type="Google" id="ProtNLM"/>
    </source>
</evidence>
<feature type="compositionally biased region" description="Low complexity" evidence="2">
    <location>
        <begin position="1"/>
        <end position="18"/>
    </location>
</feature>
<dbReference type="InterPro" id="IPR013517">
    <property type="entry name" value="FG-GAP"/>
</dbReference>
<protein>
    <recommendedName>
        <fullName evidence="5">VCBS repeat-containing protein</fullName>
    </recommendedName>
</protein>
<evidence type="ECO:0000313" key="3">
    <source>
        <dbReference type="EMBL" id="ATE54571.1"/>
    </source>
</evidence>
<feature type="region of interest" description="Disordered" evidence="2">
    <location>
        <begin position="1"/>
        <end position="20"/>
    </location>
</feature>
<keyword evidence="4" id="KW-1185">Reference proteome</keyword>
<dbReference type="Proteomes" id="UP000218505">
    <property type="component" value="Chromosome"/>
</dbReference>
<evidence type="ECO:0000256" key="1">
    <source>
        <dbReference type="ARBA" id="ARBA00022729"/>
    </source>
</evidence>
<dbReference type="AlphaFoldDB" id="A0A290Z689"/>
<accession>A0A290Z689</accession>